<dbReference type="SUPFAM" id="SSF48452">
    <property type="entry name" value="TPR-like"/>
    <property type="match status" value="2"/>
</dbReference>
<dbReference type="Gene3D" id="3.40.50.300">
    <property type="entry name" value="P-loop containing nucleotide triphosphate hydrolases"/>
    <property type="match status" value="1"/>
</dbReference>
<evidence type="ECO:0000259" key="2">
    <source>
        <dbReference type="Pfam" id="PF20703"/>
    </source>
</evidence>
<name>J0CYX5_AURST</name>
<feature type="domain" description="MalT-like TPR region" evidence="1">
    <location>
        <begin position="735"/>
        <end position="918"/>
    </location>
</feature>
<feature type="domain" description="Novel STAND NTPase 1" evidence="2">
    <location>
        <begin position="185"/>
        <end position="326"/>
    </location>
</feature>
<dbReference type="InterPro" id="IPR036537">
    <property type="entry name" value="Adaptor_Cbl_N_dom_sf"/>
</dbReference>
<dbReference type="InterPro" id="IPR059179">
    <property type="entry name" value="MLKL-like_MCAfunc"/>
</dbReference>
<accession>J0CYX5</accession>
<dbReference type="CDD" id="cd21037">
    <property type="entry name" value="MLKL_NTD"/>
    <property type="match status" value="1"/>
</dbReference>
<evidence type="ECO:0000313" key="5">
    <source>
        <dbReference type="Proteomes" id="UP000006514"/>
    </source>
</evidence>
<dbReference type="EMBL" id="JH687859">
    <property type="protein sequence ID" value="EJD36533.1"/>
    <property type="molecule type" value="Genomic_DNA"/>
</dbReference>
<dbReference type="eggNOG" id="KOG1399">
    <property type="taxonomic scope" value="Eukaryota"/>
</dbReference>
<dbReference type="SUPFAM" id="SSF52540">
    <property type="entry name" value="P-loop containing nucleoside triphosphate hydrolases"/>
    <property type="match status" value="1"/>
</dbReference>
<sequence>MSLALGLAGVAQASDAAGQSVTRALFGVAHLIAESARNVKVNKAASLRLARRVNEFVTAITTELEQRQDEEPSDEWLHALANFQDILTDVYAHIQKQANRSYLSQILHQEKDADALDTLLSRAQGAYDALMVGARMRIHELLDAVNESWETSNAMDELLTHREAINPTRPAPDPLCVPALPHRPHNFFGRDQEVDTVVTTLVRPEAGSYVAILGGPGMGKTSLALNVLHTPALVDHFGDARYFIACDAADGQSTLVQLISAAFGMCTSSSAALKKRLTVLSRGRPALLVLDNFESAWETPELRQDAEQLLQVLAEVPLLSIITTLRGTERPLGLSWTRPFLPPLQPLRDDAAMMTFATISDVDESDAHMTDLIAVTENVPLALVLMANLAQYESPAGLLARWNQVHTAMLRRGGGRDRLSSLDVSITLSVQSHRVSSSPDAANVLSLLSLVPNGVMETDLAAWSSELDTHRAVSTLVQTALGYRTSEQRVRVLAPIRSFMLSRHPPSDSLARGVYDYYFNLAELVFKAGVDTSGYEAVSSISPELENVQSVIRHALNHSSNLRPAVRAAVCMSRLYNDTGMGGPSLMTEALAVSRREGMDDQTAALLHQWALMSCNTSMPGDPETLFTESRALHERLGNVEGVIDLTLHLSWYVPPGAALATCQEMRDLAEARGDRWRVARCDQALCRVYERLGDRHRAREYLDSSVEIIRAEYPKEYRQLGWGIFRQGDIASDCGDIAVAVEKMRESIPILRRSGYLLGLATAEFMLGDTLLRQGYVSQAVPHLESALRSCRTGGLSRREITCLLGLTSAHLLMGDHDQAERVLQSAEEVVRGSGNSWSIDVCNVSMGRARVKLSMGDIDEARAHLMGARAAGRMHDSGVPFEDLRGADASVLLWLGHVEKAAGNLDSAATWLIAAAVANASVDIGATVVRALCALLTIVDDDFSALLMETVFAPLTFFYTRRV</sequence>
<dbReference type="PANTHER" id="PTHR47691">
    <property type="entry name" value="REGULATOR-RELATED"/>
    <property type="match status" value="1"/>
</dbReference>
<organism evidence="4 5">
    <name type="scientific">Auricularia subglabra (strain TFB-10046 / SS5)</name>
    <name type="common">White-rot fungus</name>
    <name type="synonym">Auricularia delicata (strain TFB10046)</name>
    <dbReference type="NCBI Taxonomy" id="717982"/>
    <lineage>
        <taxon>Eukaryota</taxon>
        <taxon>Fungi</taxon>
        <taxon>Dikarya</taxon>
        <taxon>Basidiomycota</taxon>
        <taxon>Agaricomycotina</taxon>
        <taxon>Agaricomycetes</taxon>
        <taxon>Auriculariales</taxon>
        <taxon>Auriculariaceae</taxon>
        <taxon>Auricularia</taxon>
    </lineage>
</organism>
<dbReference type="InterPro" id="IPR041617">
    <property type="entry name" value="TPR_MalT"/>
</dbReference>
<dbReference type="Gene3D" id="1.20.930.20">
    <property type="entry name" value="Adaptor protein Cbl, N-terminal domain"/>
    <property type="match status" value="1"/>
</dbReference>
<gene>
    <name evidence="4" type="ORF">AURDEDRAFT_188369</name>
</gene>
<feature type="domain" description="Mixed lineage kinase" evidence="3">
    <location>
        <begin position="26"/>
        <end position="145"/>
    </location>
</feature>
<reference evidence="5" key="1">
    <citation type="journal article" date="2012" name="Science">
        <title>The Paleozoic origin of enzymatic lignin decomposition reconstructed from 31 fungal genomes.</title>
        <authorList>
            <person name="Floudas D."/>
            <person name="Binder M."/>
            <person name="Riley R."/>
            <person name="Barry K."/>
            <person name="Blanchette R.A."/>
            <person name="Henrissat B."/>
            <person name="Martinez A.T."/>
            <person name="Otillar R."/>
            <person name="Spatafora J.W."/>
            <person name="Yadav J.S."/>
            <person name="Aerts A."/>
            <person name="Benoit I."/>
            <person name="Boyd A."/>
            <person name="Carlson A."/>
            <person name="Copeland A."/>
            <person name="Coutinho P.M."/>
            <person name="de Vries R.P."/>
            <person name="Ferreira P."/>
            <person name="Findley K."/>
            <person name="Foster B."/>
            <person name="Gaskell J."/>
            <person name="Glotzer D."/>
            <person name="Gorecki P."/>
            <person name="Heitman J."/>
            <person name="Hesse C."/>
            <person name="Hori C."/>
            <person name="Igarashi K."/>
            <person name="Jurgens J.A."/>
            <person name="Kallen N."/>
            <person name="Kersten P."/>
            <person name="Kohler A."/>
            <person name="Kuees U."/>
            <person name="Kumar T.K.A."/>
            <person name="Kuo A."/>
            <person name="LaButti K."/>
            <person name="Larrondo L.F."/>
            <person name="Lindquist E."/>
            <person name="Ling A."/>
            <person name="Lombard V."/>
            <person name="Lucas S."/>
            <person name="Lundell T."/>
            <person name="Martin R."/>
            <person name="McLaughlin D.J."/>
            <person name="Morgenstern I."/>
            <person name="Morin E."/>
            <person name="Murat C."/>
            <person name="Nagy L.G."/>
            <person name="Nolan M."/>
            <person name="Ohm R.A."/>
            <person name="Patyshakuliyeva A."/>
            <person name="Rokas A."/>
            <person name="Ruiz-Duenas F.J."/>
            <person name="Sabat G."/>
            <person name="Salamov A."/>
            <person name="Samejima M."/>
            <person name="Schmutz J."/>
            <person name="Slot J.C."/>
            <person name="St John F."/>
            <person name="Stenlid J."/>
            <person name="Sun H."/>
            <person name="Sun S."/>
            <person name="Syed K."/>
            <person name="Tsang A."/>
            <person name="Wiebenga A."/>
            <person name="Young D."/>
            <person name="Pisabarro A."/>
            <person name="Eastwood D.C."/>
            <person name="Martin F."/>
            <person name="Cullen D."/>
            <person name="Grigoriev I.V."/>
            <person name="Hibbett D.S."/>
        </authorList>
    </citation>
    <scope>NUCLEOTIDE SEQUENCE [LARGE SCALE GENOMIC DNA]</scope>
    <source>
        <strain evidence="5">TFB10046</strain>
    </source>
</reference>
<evidence type="ECO:0000259" key="3">
    <source>
        <dbReference type="Pfam" id="PF22215"/>
    </source>
</evidence>
<evidence type="ECO:0000313" key="4">
    <source>
        <dbReference type="EMBL" id="EJD36533.1"/>
    </source>
</evidence>
<keyword evidence="5" id="KW-1185">Reference proteome</keyword>
<dbReference type="KEGG" id="adl:AURDEDRAFT_188369"/>
<proteinExistence type="predicted"/>
<dbReference type="OMA" id="ISTICMQ"/>
<dbReference type="Pfam" id="PF20703">
    <property type="entry name" value="nSTAND1"/>
    <property type="match status" value="1"/>
</dbReference>
<dbReference type="Gene3D" id="1.25.40.10">
    <property type="entry name" value="Tetratricopeptide repeat domain"/>
    <property type="match status" value="1"/>
</dbReference>
<dbReference type="Pfam" id="PF17874">
    <property type="entry name" value="TPR_MalT"/>
    <property type="match status" value="1"/>
</dbReference>
<dbReference type="InterPro" id="IPR054000">
    <property type="entry name" value="MLKL_N"/>
</dbReference>
<dbReference type="InParanoid" id="J0CYX5"/>
<dbReference type="OrthoDB" id="621413at2759"/>
<dbReference type="AlphaFoldDB" id="J0CYX5"/>
<dbReference type="InterPro" id="IPR027417">
    <property type="entry name" value="P-loop_NTPase"/>
</dbReference>
<dbReference type="Pfam" id="PF22215">
    <property type="entry name" value="MLKL_N"/>
    <property type="match status" value="1"/>
</dbReference>
<evidence type="ECO:0000259" key="1">
    <source>
        <dbReference type="Pfam" id="PF17874"/>
    </source>
</evidence>
<dbReference type="InterPro" id="IPR011990">
    <property type="entry name" value="TPR-like_helical_dom_sf"/>
</dbReference>
<dbReference type="GO" id="GO:0007166">
    <property type="term" value="P:cell surface receptor signaling pathway"/>
    <property type="evidence" value="ECO:0007669"/>
    <property type="project" value="InterPro"/>
</dbReference>
<dbReference type="PANTHER" id="PTHR47691:SF3">
    <property type="entry name" value="HTH-TYPE TRANSCRIPTIONAL REGULATOR RV0890C-RELATED"/>
    <property type="match status" value="1"/>
</dbReference>
<dbReference type="InterPro" id="IPR049052">
    <property type="entry name" value="nSTAND1"/>
</dbReference>
<dbReference type="Proteomes" id="UP000006514">
    <property type="component" value="Unassembled WGS sequence"/>
</dbReference>
<protein>
    <submittedName>
        <fullName evidence="4">Uncharacterized protein</fullName>
    </submittedName>
</protein>